<accession>A0A2C9D323</accession>
<dbReference type="PANTHER" id="PTHR44757">
    <property type="entry name" value="DIGUANYLATE CYCLASE DGCP"/>
    <property type="match status" value="1"/>
</dbReference>
<dbReference type="InterPro" id="IPR000014">
    <property type="entry name" value="PAS"/>
</dbReference>
<dbReference type="SMART" id="SM00091">
    <property type="entry name" value="PAS"/>
    <property type="match status" value="1"/>
</dbReference>
<dbReference type="InterPro" id="IPR000160">
    <property type="entry name" value="GGDEF_dom"/>
</dbReference>
<dbReference type="AlphaFoldDB" id="A0A2C9D323"/>
<dbReference type="Pfam" id="PF07695">
    <property type="entry name" value="7TMR-DISM_7TM"/>
    <property type="match status" value="1"/>
</dbReference>
<feature type="region of interest" description="Disordered" evidence="1">
    <location>
        <begin position="1"/>
        <end position="31"/>
    </location>
</feature>
<evidence type="ECO:0000313" key="7">
    <source>
        <dbReference type="EMBL" id="SON54664.1"/>
    </source>
</evidence>
<dbReference type="Gene3D" id="3.30.70.270">
    <property type="match status" value="1"/>
</dbReference>
<dbReference type="Gene3D" id="3.20.20.450">
    <property type="entry name" value="EAL domain"/>
    <property type="match status" value="1"/>
</dbReference>
<feature type="transmembrane region" description="Helical" evidence="2">
    <location>
        <begin position="381"/>
        <end position="402"/>
    </location>
</feature>
<evidence type="ECO:0000259" key="5">
    <source>
        <dbReference type="PROSITE" id="PS50883"/>
    </source>
</evidence>
<evidence type="ECO:0000259" key="4">
    <source>
        <dbReference type="PROSITE" id="PS50113"/>
    </source>
</evidence>
<dbReference type="PROSITE" id="PS50883">
    <property type="entry name" value="EAL"/>
    <property type="match status" value="1"/>
</dbReference>
<organism evidence="7 8">
    <name type="scientific">Hartmannibacter diazotrophicus</name>
    <dbReference type="NCBI Taxonomy" id="1482074"/>
    <lineage>
        <taxon>Bacteria</taxon>
        <taxon>Pseudomonadati</taxon>
        <taxon>Pseudomonadota</taxon>
        <taxon>Alphaproteobacteria</taxon>
        <taxon>Hyphomicrobiales</taxon>
        <taxon>Pleomorphomonadaceae</taxon>
        <taxon>Hartmannibacter</taxon>
    </lineage>
</organism>
<keyword evidence="8" id="KW-1185">Reference proteome</keyword>
<feature type="transmembrane region" description="Helical" evidence="2">
    <location>
        <begin position="296"/>
        <end position="317"/>
    </location>
</feature>
<dbReference type="InterPro" id="IPR011623">
    <property type="entry name" value="7TMR_DISM_rcpt_extracell_dom1"/>
</dbReference>
<dbReference type="InterPro" id="IPR043128">
    <property type="entry name" value="Rev_trsase/Diguanyl_cyclase"/>
</dbReference>
<dbReference type="InterPro" id="IPR001633">
    <property type="entry name" value="EAL_dom"/>
</dbReference>
<dbReference type="InterPro" id="IPR035965">
    <property type="entry name" value="PAS-like_dom_sf"/>
</dbReference>
<dbReference type="CDD" id="cd00130">
    <property type="entry name" value="PAS"/>
    <property type="match status" value="1"/>
</dbReference>
<keyword evidence="2" id="KW-1133">Transmembrane helix</keyword>
<feature type="transmembrane region" description="Helical" evidence="2">
    <location>
        <begin position="414"/>
        <end position="435"/>
    </location>
</feature>
<dbReference type="InterPro" id="IPR000700">
    <property type="entry name" value="PAS-assoc_C"/>
</dbReference>
<feature type="domain" description="EAL" evidence="5">
    <location>
        <begin position="750"/>
        <end position="1005"/>
    </location>
</feature>
<dbReference type="EMBL" id="LT960614">
    <property type="protein sequence ID" value="SON54664.1"/>
    <property type="molecule type" value="Genomic_DNA"/>
</dbReference>
<dbReference type="Gene3D" id="3.30.450.20">
    <property type="entry name" value="PAS domain"/>
    <property type="match status" value="1"/>
</dbReference>
<proteinExistence type="predicted"/>
<dbReference type="SUPFAM" id="SSF55073">
    <property type="entry name" value="Nucleotide cyclase"/>
    <property type="match status" value="1"/>
</dbReference>
<dbReference type="SMART" id="SM00086">
    <property type="entry name" value="PAC"/>
    <property type="match status" value="1"/>
</dbReference>
<dbReference type="PROSITE" id="PS50887">
    <property type="entry name" value="GGDEF"/>
    <property type="match status" value="1"/>
</dbReference>
<dbReference type="SMART" id="SM00052">
    <property type="entry name" value="EAL"/>
    <property type="match status" value="1"/>
</dbReference>
<dbReference type="FunFam" id="3.20.20.450:FF:000001">
    <property type="entry name" value="Cyclic di-GMP phosphodiesterase yahA"/>
    <property type="match status" value="1"/>
</dbReference>
<evidence type="ECO:0000256" key="1">
    <source>
        <dbReference type="SAM" id="MobiDB-lite"/>
    </source>
</evidence>
<dbReference type="KEGG" id="hdi:HDIA_1123"/>
<feature type="domain" description="PAC" evidence="4">
    <location>
        <begin position="523"/>
        <end position="575"/>
    </location>
</feature>
<keyword evidence="2" id="KW-0472">Membrane</keyword>
<dbReference type="SMART" id="SM00267">
    <property type="entry name" value="GGDEF"/>
    <property type="match status" value="1"/>
</dbReference>
<evidence type="ECO:0000256" key="2">
    <source>
        <dbReference type="SAM" id="Phobius"/>
    </source>
</evidence>
<evidence type="ECO:0000259" key="6">
    <source>
        <dbReference type="PROSITE" id="PS50887"/>
    </source>
</evidence>
<feature type="domain" description="PAS" evidence="3">
    <location>
        <begin position="447"/>
        <end position="519"/>
    </location>
</feature>
<dbReference type="NCBIfam" id="TIGR00254">
    <property type="entry name" value="GGDEF"/>
    <property type="match status" value="1"/>
</dbReference>
<dbReference type="CDD" id="cd01949">
    <property type="entry name" value="GGDEF"/>
    <property type="match status" value="1"/>
</dbReference>
<dbReference type="Pfam" id="PF00990">
    <property type="entry name" value="GGDEF"/>
    <property type="match status" value="1"/>
</dbReference>
<keyword evidence="7" id="KW-0378">Hydrolase</keyword>
<dbReference type="InterPro" id="IPR029787">
    <property type="entry name" value="Nucleotide_cyclase"/>
</dbReference>
<dbReference type="PANTHER" id="PTHR44757:SF2">
    <property type="entry name" value="BIOFILM ARCHITECTURE MAINTENANCE PROTEIN MBAA"/>
    <property type="match status" value="1"/>
</dbReference>
<dbReference type="NCBIfam" id="TIGR00229">
    <property type="entry name" value="sensory_box"/>
    <property type="match status" value="1"/>
</dbReference>
<sequence length="1011" mass="111541">MKQGYGELSDRSIPSPITDGETADAASEESQGERVARLKANIVEGWTARLFLPRILGFLGMLALSLFTLAAPAHAIEAVGVPIDAEAIELTPALELHHEDGDRIQVSTAPGADGIVRRIEVRARDGAEGTNWAVFALANNTDEQLDRLVVAPFFRLSGSGIVWPDLGASRIANITPSQGFAPKRQSSNEADVFLITLDPGTVVTFVAEMRTNSLPRLTLWTPNAYKDSVNSYTLFRGIILGISGLLALFLTILFVVKGSMMFPATAALAWTVLAYLCIDFGFWNKVFKVDVGADQIYRASAEVMIAVSLVIFLYAYLNLGRWHFRYNHVVAFSLAMLCALLGLAFYDPSIAAGIARMALAGLGVAGMMLVLALAFRGYDRAIMLIPTWLIFVAWLTATGFTLAGHLVNDIVQPALSGGLVLIVLLLGFTVMQHAFAGGPIADGLINDAERRALALTGAGDIIWDWDVSRDRIHISSEAESLLGFKRGALEGPAQSWLDYLHAQDRERFRANLDAIVEQRRGRIQENLRMRAKDGHYLWFRLRARPILGADGEVIRCVGTLLDVTESKTAQERLLHDAVHDNLTGLPNRQLFLDRLGIAIGRTGNDDGTRPVVFLLDIDRFRQVNENLGLSIGDSILLTVARRLSRLLKPVDSLARIDGDRFGIILLSEQQPDRVAVFADAVRRAIRAAIALHEQEIFLTASIGIAFHDRVTRDPTELIKDAEIATAYAKQLGGDRIETFRPALRTDASDVFQLENDLRRALEREEMQVHYQPIVRLDTREIVGFEALLRWDHPKRGRVSPADFVPAAERSDQIVQLGLFVLERAARQLSQWHQSLPKSDHLFVSVNVSSRQLLRHDLLNDVKAVLSRNSLPKGALKLEMTESLLMENPEFAAQILHRLRELGASISLDDFGTGYSSLSYLQRLPIDTLKIDQSFVRSGNSPTQFVILRSIMGLAHDLGLETVAEGAETEADAEMLDELGCDLGQGYLFGAPMSADEIRKLMDRQNGEKTKA</sequence>
<dbReference type="InterPro" id="IPR035919">
    <property type="entry name" value="EAL_sf"/>
</dbReference>
<dbReference type="Proteomes" id="UP000223606">
    <property type="component" value="Chromosome 1"/>
</dbReference>
<evidence type="ECO:0000313" key="8">
    <source>
        <dbReference type="Proteomes" id="UP000223606"/>
    </source>
</evidence>
<dbReference type="EC" id="3.1.4.52" evidence="7"/>
<feature type="transmembrane region" description="Helical" evidence="2">
    <location>
        <begin position="262"/>
        <end position="284"/>
    </location>
</feature>
<dbReference type="CDD" id="cd01948">
    <property type="entry name" value="EAL"/>
    <property type="match status" value="1"/>
</dbReference>
<evidence type="ECO:0000259" key="3">
    <source>
        <dbReference type="PROSITE" id="PS50112"/>
    </source>
</evidence>
<name>A0A2C9D323_9HYPH</name>
<feature type="transmembrane region" description="Helical" evidence="2">
    <location>
        <begin position="234"/>
        <end position="256"/>
    </location>
</feature>
<dbReference type="InterPro" id="IPR052155">
    <property type="entry name" value="Biofilm_reg_signaling"/>
</dbReference>
<dbReference type="GO" id="GO:0071111">
    <property type="term" value="F:cyclic-guanylate-specific phosphodiesterase activity"/>
    <property type="evidence" value="ECO:0007669"/>
    <property type="project" value="UniProtKB-EC"/>
</dbReference>
<feature type="transmembrane region" description="Helical" evidence="2">
    <location>
        <begin position="329"/>
        <end position="346"/>
    </location>
</feature>
<dbReference type="PROSITE" id="PS50112">
    <property type="entry name" value="PAS"/>
    <property type="match status" value="1"/>
</dbReference>
<feature type="domain" description="GGDEF" evidence="6">
    <location>
        <begin position="608"/>
        <end position="741"/>
    </location>
</feature>
<feature type="transmembrane region" description="Helical" evidence="2">
    <location>
        <begin position="358"/>
        <end position="375"/>
    </location>
</feature>
<gene>
    <name evidence="7" type="primary">gmr_3</name>
    <name evidence="7" type="ORF">HDIA_1123</name>
</gene>
<reference evidence="8" key="1">
    <citation type="submission" date="2017-09" db="EMBL/GenBank/DDBJ databases">
        <title>Genome sequence of Nannocystis excedens DSM 71.</title>
        <authorList>
            <person name="Blom J."/>
        </authorList>
    </citation>
    <scope>NUCLEOTIDE SEQUENCE [LARGE SCALE GENOMIC DNA]</scope>
    <source>
        <strain evidence="8">type strain: E19</strain>
    </source>
</reference>
<dbReference type="InterPro" id="IPR013655">
    <property type="entry name" value="PAS_fold_3"/>
</dbReference>
<keyword evidence="2" id="KW-0812">Transmembrane</keyword>
<protein>
    <submittedName>
        <fullName evidence="7">Cyclic di-GMP phosphodiesterase Gmr</fullName>
        <ecNumber evidence="7">3.1.4.52</ecNumber>
    </submittedName>
</protein>
<dbReference type="PROSITE" id="PS50113">
    <property type="entry name" value="PAC"/>
    <property type="match status" value="1"/>
</dbReference>
<dbReference type="SUPFAM" id="SSF55785">
    <property type="entry name" value="PYP-like sensor domain (PAS domain)"/>
    <property type="match status" value="1"/>
</dbReference>
<dbReference type="Pfam" id="PF08447">
    <property type="entry name" value="PAS_3"/>
    <property type="match status" value="1"/>
</dbReference>
<dbReference type="Pfam" id="PF00563">
    <property type="entry name" value="EAL"/>
    <property type="match status" value="1"/>
</dbReference>
<dbReference type="InterPro" id="IPR001610">
    <property type="entry name" value="PAC"/>
</dbReference>
<dbReference type="SUPFAM" id="SSF141868">
    <property type="entry name" value="EAL domain-like"/>
    <property type="match status" value="1"/>
</dbReference>